<keyword evidence="10 13" id="KW-0067">ATP-binding</keyword>
<organism evidence="14 15">
    <name type="scientific">Desulfovibrio ferrophilus</name>
    <dbReference type="NCBI Taxonomy" id="241368"/>
    <lineage>
        <taxon>Bacteria</taxon>
        <taxon>Pseudomonadati</taxon>
        <taxon>Thermodesulfobacteriota</taxon>
        <taxon>Desulfovibrionia</taxon>
        <taxon>Desulfovibrionales</taxon>
        <taxon>Desulfovibrionaceae</taxon>
        <taxon>Desulfovibrio</taxon>
    </lineage>
</organism>
<dbReference type="HAMAP" id="MF_00409">
    <property type="entry name" value="LpxK"/>
    <property type="match status" value="1"/>
</dbReference>
<dbReference type="NCBIfam" id="TIGR00682">
    <property type="entry name" value="lpxK"/>
    <property type="match status" value="1"/>
</dbReference>
<comment type="function">
    <text evidence="1 13">Transfers the gamma-phosphate of ATP to the 4'-position of a tetraacyldisaccharide 1-phosphate intermediate (termed DS-1-P) to form tetraacyldisaccharide 1,4'-bis-phosphate (lipid IVA).</text>
</comment>
<keyword evidence="8 13" id="KW-0547">Nucleotide-binding</keyword>
<dbReference type="UniPathway" id="UPA00359">
    <property type="reaction ID" value="UER00482"/>
</dbReference>
<accession>A0A2Z6B0Q6</accession>
<keyword evidence="5 13" id="KW-0444">Lipid biosynthesis</keyword>
<evidence type="ECO:0000313" key="15">
    <source>
        <dbReference type="Proteomes" id="UP000269883"/>
    </source>
</evidence>
<comment type="similarity">
    <text evidence="13">Belongs to the LpxK family.</text>
</comment>
<reference evidence="14 15" key="1">
    <citation type="journal article" date="2018" name="Sci. Adv.">
        <title>Multi-heme cytochromes provide a pathway for survival in energy-limited environments.</title>
        <authorList>
            <person name="Deng X."/>
            <person name="Dohmae N."/>
            <person name="Nealson K.H."/>
            <person name="Hashimoto K."/>
            <person name="Okamoto A."/>
        </authorList>
    </citation>
    <scope>NUCLEOTIDE SEQUENCE [LARGE SCALE GENOMIC DNA]</scope>
    <source>
        <strain evidence="14 15">IS5</strain>
    </source>
</reference>
<protein>
    <recommendedName>
        <fullName evidence="4 13">Tetraacyldisaccharide 4'-kinase</fullName>
        <ecNumber evidence="3 13">2.7.1.130</ecNumber>
    </recommendedName>
    <alternativeName>
        <fullName evidence="12 13">Lipid A 4'-kinase</fullName>
    </alternativeName>
</protein>
<name>A0A2Z6B0Q6_9BACT</name>
<dbReference type="EC" id="2.7.1.130" evidence="3 13"/>
<evidence type="ECO:0000313" key="14">
    <source>
        <dbReference type="EMBL" id="BBD08986.1"/>
    </source>
</evidence>
<evidence type="ECO:0000256" key="9">
    <source>
        <dbReference type="ARBA" id="ARBA00022777"/>
    </source>
</evidence>
<evidence type="ECO:0000256" key="6">
    <source>
        <dbReference type="ARBA" id="ARBA00022556"/>
    </source>
</evidence>
<dbReference type="RefSeq" id="WP_126379579.1">
    <property type="nucleotide sequence ID" value="NZ_AP017378.1"/>
</dbReference>
<evidence type="ECO:0000256" key="3">
    <source>
        <dbReference type="ARBA" id="ARBA00012071"/>
    </source>
</evidence>
<dbReference type="EMBL" id="AP017378">
    <property type="protein sequence ID" value="BBD08986.1"/>
    <property type="molecule type" value="Genomic_DNA"/>
</dbReference>
<dbReference type="GO" id="GO:0009244">
    <property type="term" value="P:lipopolysaccharide core region biosynthetic process"/>
    <property type="evidence" value="ECO:0007669"/>
    <property type="project" value="TreeGrafter"/>
</dbReference>
<evidence type="ECO:0000256" key="7">
    <source>
        <dbReference type="ARBA" id="ARBA00022679"/>
    </source>
</evidence>
<gene>
    <name evidence="13 14" type="primary">lpxK</name>
    <name evidence="14" type="ORF">DFE_2260</name>
</gene>
<evidence type="ECO:0000256" key="10">
    <source>
        <dbReference type="ARBA" id="ARBA00022840"/>
    </source>
</evidence>
<comment type="catalytic activity">
    <reaction evidence="13">
        <text>a lipid A disaccharide + ATP = a lipid IVA + ADP + H(+)</text>
        <dbReference type="Rhea" id="RHEA:67840"/>
        <dbReference type="ChEBI" id="CHEBI:15378"/>
        <dbReference type="ChEBI" id="CHEBI:30616"/>
        <dbReference type="ChEBI" id="CHEBI:176343"/>
        <dbReference type="ChEBI" id="CHEBI:176425"/>
        <dbReference type="ChEBI" id="CHEBI:456216"/>
        <dbReference type="EC" id="2.7.1.130"/>
    </reaction>
</comment>
<evidence type="ECO:0000256" key="12">
    <source>
        <dbReference type="ARBA" id="ARBA00029757"/>
    </source>
</evidence>
<dbReference type="OrthoDB" id="9766423at2"/>
<dbReference type="InterPro" id="IPR003758">
    <property type="entry name" value="LpxK"/>
</dbReference>
<dbReference type="AlphaFoldDB" id="A0A2Z6B0Q6"/>
<dbReference type="PANTHER" id="PTHR42724">
    <property type="entry name" value="TETRAACYLDISACCHARIDE 4'-KINASE"/>
    <property type="match status" value="1"/>
</dbReference>
<dbReference type="GO" id="GO:0009029">
    <property type="term" value="F:lipid-A 4'-kinase activity"/>
    <property type="evidence" value="ECO:0007669"/>
    <property type="project" value="UniProtKB-UniRule"/>
</dbReference>
<dbReference type="GO" id="GO:0009245">
    <property type="term" value="P:lipid A biosynthetic process"/>
    <property type="evidence" value="ECO:0007669"/>
    <property type="project" value="UniProtKB-UniRule"/>
</dbReference>
<keyword evidence="11 13" id="KW-0443">Lipid metabolism</keyword>
<evidence type="ECO:0000256" key="11">
    <source>
        <dbReference type="ARBA" id="ARBA00023098"/>
    </source>
</evidence>
<proteinExistence type="inferred from homology"/>
<keyword evidence="15" id="KW-1185">Reference proteome</keyword>
<dbReference type="Proteomes" id="UP000269883">
    <property type="component" value="Chromosome"/>
</dbReference>
<dbReference type="GO" id="GO:0005886">
    <property type="term" value="C:plasma membrane"/>
    <property type="evidence" value="ECO:0007669"/>
    <property type="project" value="TreeGrafter"/>
</dbReference>
<dbReference type="SUPFAM" id="SSF52540">
    <property type="entry name" value="P-loop containing nucleoside triphosphate hydrolases"/>
    <property type="match status" value="1"/>
</dbReference>
<keyword evidence="9 13" id="KW-0418">Kinase</keyword>
<dbReference type="GO" id="GO:0005524">
    <property type="term" value="F:ATP binding"/>
    <property type="evidence" value="ECO:0007669"/>
    <property type="project" value="UniProtKB-UniRule"/>
</dbReference>
<evidence type="ECO:0000256" key="5">
    <source>
        <dbReference type="ARBA" id="ARBA00022516"/>
    </source>
</evidence>
<dbReference type="InterPro" id="IPR027417">
    <property type="entry name" value="P-loop_NTPase"/>
</dbReference>
<dbReference type="Pfam" id="PF02606">
    <property type="entry name" value="LpxK"/>
    <property type="match status" value="1"/>
</dbReference>
<evidence type="ECO:0000256" key="13">
    <source>
        <dbReference type="HAMAP-Rule" id="MF_00409"/>
    </source>
</evidence>
<keyword evidence="6 13" id="KW-0441">Lipid A biosynthesis</keyword>
<evidence type="ECO:0000256" key="1">
    <source>
        <dbReference type="ARBA" id="ARBA00002274"/>
    </source>
</evidence>
<feature type="binding site" evidence="13">
    <location>
        <begin position="54"/>
        <end position="61"/>
    </location>
    <ligand>
        <name>ATP</name>
        <dbReference type="ChEBI" id="CHEBI:30616"/>
    </ligand>
</feature>
<evidence type="ECO:0000256" key="4">
    <source>
        <dbReference type="ARBA" id="ARBA00016436"/>
    </source>
</evidence>
<dbReference type="PANTHER" id="PTHR42724:SF1">
    <property type="entry name" value="TETRAACYLDISACCHARIDE 4'-KINASE, MITOCHONDRIAL-RELATED"/>
    <property type="match status" value="1"/>
</dbReference>
<evidence type="ECO:0000256" key="2">
    <source>
        <dbReference type="ARBA" id="ARBA00004870"/>
    </source>
</evidence>
<sequence length="352" mass="40535">MHNVTPLQRKLFPLLYLPSRLYAMAMRLRRQWYESGALTSYKPERPTISIGNICWGGTGKTPLTEWIVQWAINEGLTPAVLTRGYKSIPPELPYLVHEQSTAREAGDEPLLLAKSCPEAHVVVDPQRARAAKWIAKHHNPDLYLLDDGFQHLGIERHLDLVLLRPQDLTEDWNRVIPSGPWREGEEALTRTAAFLIKAPQDDFQALEPFCQEFLAQYKAPVFPFTFSPKGLTRLDRSESARGFGDEPYLLVSGVGEHEQVQRTAEELLGHPPIKHLRFDDHYNYQEDDWKFIREKADLANAERVLCTGKDAVKLVQFNPYNLWTFDHTLDFGPGLFTNHSFPDWWRATWPLL</sequence>
<dbReference type="KEGG" id="dfl:DFE_2260"/>
<comment type="pathway">
    <text evidence="2 13">Glycolipid biosynthesis; lipid IV(A) biosynthesis; lipid IV(A) from (3R)-3-hydroxytetradecanoyl-[acyl-carrier-protein] and UDP-N-acetyl-alpha-D-glucosamine: step 6/6.</text>
</comment>
<keyword evidence="7 13" id="KW-0808">Transferase</keyword>
<evidence type="ECO:0000256" key="8">
    <source>
        <dbReference type="ARBA" id="ARBA00022741"/>
    </source>
</evidence>